<feature type="domain" description="Cytochrome c" evidence="5">
    <location>
        <begin position="88"/>
        <end position="173"/>
    </location>
</feature>
<dbReference type="RefSeq" id="WP_124926166.1">
    <property type="nucleotide sequence ID" value="NZ_BMOH01000004.1"/>
</dbReference>
<evidence type="ECO:0000259" key="5">
    <source>
        <dbReference type="PROSITE" id="PS51007"/>
    </source>
</evidence>
<evidence type="ECO:0000313" key="7">
    <source>
        <dbReference type="Proteomes" id="UP000267535"/>
    </source>
</evidence>
<dbReference type="Gene3D" id="1.10.760.10">
    <property type="entry name" value="Cytochrome c-like domain"/>
    <property type="match status" value="1"/>
</dbReference>
<dbReference type="PROSITE" id="PS51007">
    <property type="entry name" value="CYTC"/>
    <property type="match status" value="1"/>
</dbReference>
<comment type="caution">
    <text evidence="6">The sequence shown here is derived from an EMBL/GenBank/DDBJ whole genome shotgun (WGS) entry which is preliminary data.</text>
</comment>
<organism evidence="6 7">
    <name type="scientific">Amphritea balenae</name>
    <dbReference type="NCBI Taxonomy" id="452629"/>
    <lineage>
        <taxon>Bacteria</taxon>
        <taxon>Pseudomonadati</taxon>
        <taxon>Pseudomonadota</taxon>
        <taxon>Gammaproteobacteria</taxon>
        <taxon>Oceanospirillales</taxon>
        <taxon>Oceanospirillaceae</taxon>
        <taxon>Amphritea</taxon>
    </lineage>
</organism>
<dbReference type="InterPro" id="IPR036909">
    <property type="entry name" value="Cyt_c-like_dom_sf"/>
</dbReference>
<dbReference type="EMBL" id="RQXV01000005">
    <property type="protein sequence ID" value="RRC99328.1"/>
    <property type="molecule type" value="Genomic_DNA"/>
</dbReference>
<evidence type="ECO:0000313" key="6">
    <source>
        <dbReference type="EMBL" id="RRC99328.1"/>
    </source>
</evidence>
<dbReference type="PANTHER" id="PTHR40394">
    <property type="entry name" value="LIPOPROTEIN-RELATED"/>
    <property type="match status" value="1"/>
</dbReference>
<keyword evidence="1 4" id="KW-0349">Heme</keyword>
<reference evidence="6 7" key="1">
    <citation type="submission" date="2018-11" db="EMBL/GenBank/DDBJ databases">
        <title>The draft genome sequence of Amphritea balenae JAMM 1525T.</title>
        <authorList>
            <person name="Fang Z."/>
            <person name="Zhang Y."/>
            <person name="Han X."/>
        </authorList>
    </citation>
    <scope>NUCLEOTIDE SEQUENCE [LARGE SCALE GENOMIC DNA]</scope>
    <source>
        <strain evidence="6 7">JAMM 1525</strain>
    </source>
</reference>
<evidence type="ECO:0000256" key="2">
    <source>
        <dbReference type="ARBA" id="ARBA00022723"/>
    </source>
</evidence>
<dbReference type="OrthoDB" id="9811281at2"/>
<proteinExistence type="predicted"/>
<keyword evidence="7" id="KW-1185">Reference proteome</keyword>
<dbReference type="SUPFAM" id="SSF46626">
    <property type="entry name" value="Cytochrome c"/>
    <property type="match status" value="1"/>
</dbReference>
<evidence type="ECO:0000256" key="3">
    <source>
        <dbReference type="ARBA" id="ARBA00023004"/>
    </source>
</evidence>
<evidence type="ECO:0000256" key="1">
    <source>
        <dbReference type="ARBA" id="ARBA00022617"/>
    </source>
</evidence>
<dbReference type="InterPro" id="IPR009056">
    <property type="entry name" value="Cyt_c-like_dom"/>
</dbReference>
<sequence length="176" mass="19124">MSNNLGLKWLLIMLTVFGIPDTGWGLPWDKDMFNQPSIKPQETDVSVPLSSVPVAGEASLPVPQTIGELVAARIAASALVNPVAVTSGSLAEGKFFYQTYCQVCHGQGGRGDGPVGKKFVPPPMDLTLTYVQSQPDGQLFYTITHGSVVMPYYRDAMSVEERWHLVNYLKGALIQP</sequence>
<evidence type="ECO:0000256" key="4">
    <source>
        <dbReference type="PROSITE-ProRule" id="PRU00433"/>
    </source>
</evidence>
<name>A0A3P1SQ68_9GAMM</name>
<dbReference type="GO" id="GO:0020037">
    <property type="term" value="F:heme binding"/>
    <property type="evidence" value="ECO:0007669"/>
    <property type="project" value="InterPro"/>
</dbReference>
<accession>A0A3P1SQ68</accession>
<dbReference type="PANTHER" id="PTHR40394:SF2">
    <property type="entry name" value="QUINOL:CYTOCHROME C OXIDOREDUCTASE MEMBRANE PROTEIN"/>
    <property type="match status" value="1"/>
</dbReference>
<dbReference type="GO" id="GO:0009055">
    <property type="term" value="F:electron transfer activity"/>
    <property type="evidence" value="ECO:0007669"/>
    <property type="project" value="InterPro"/>
</dbReference>
<protein>
    <submittedName>
        <fullName evidence="6">Cytochrome c</fullName>
    </submittedName>
</protein>
<dbReference type="Pfam" id="PF13442">
    <property type="entry name" value="Cytochrome_CBB3"/>
    <property type="match status" value="1"/>
</dbReference>
<dbReference type="Proteomes" id="UP000267535">
    <property type="component" value="Unassembled WGS sequence"/>
</dbReference>
<gene>
    <name evidence="6" type="ORF">EHS89_10825</name>
</gene>
<keyword evidence="3 4" id="KW-0408">Iron</keyword>
<dbReference type="GO" id="GO:0046872">
    <property type="term" value="F:metal ion binding"/>
    <property type="evidence" value="ECO:0007669"/>
    <property type="project" value="UniProtKB-KW"/>
</dbReference>
<dbReference type="AlphaFoldDB" id="A0A3P1SQ68"/>
<keyword evidence="2 4" id="KW-0479">Metal-binding</keyword>